<feature type="transmembrane region" description="Helical" evidence="1">
    <location>
        <begin position="12"/>
        <end position="33"/>
    </location>
</feature>
<name>A0A397H051_9GLOM</name>
<comment type="caution">
    <text evidence="2">The sequence shown here is derived from an EMBL/GenBank/DDBJ whole genome shotgun (WGS) entry which is preliminary data.</text>
</comment>
<sequence>MSYEFQNMSFYFYYFFIICYHAVLIFSNLYFSYPFSSVQKSIKQSSDVDLGKRLPFNYIDQVVLAQSVPPS</sequence>
<dbReference type="AlphaFoldDB" id="A0A397H051"/>
<evidence type="ECO:0000313" key="3">
    <source>
        <dbReference type="Proteomes" id="UP000266861"/>
    </source>
</evidence>
<evidence type="ECO:0000313" key="2">
    <source>
        <dbReference type="EMBL" id="RHZ56317.1"/>
    </source>
</evidence>
<evidence type="ECO:0000256" key="1">
    <source>
        <dbReference type="SAM" id="Phobius"/>
    </source>
</evidence>
<keyword evidence="3" id="KW-1185">Reference proteome</keyword>
<keyword evidence="1" id="KW-0472">Membrane</keyword>
<dbReference type="EMBL" id="PQFF01000359">
    <property type="protein sequence ID" value="RHZ56317.1"/>
    <property type="molecule type" value="Genomic_DNA"/>
</dbReference>
<keyword evidence="1" id="KW-0812">Transmembrane</keyword>
<proteinExistence type="predicted"/>
<accession>A0A397H051</accession>
<dbReference type="Proteomes" id="UP000266861">
    <property type="component" value="Unassembled WGS sequence"/>
</dbReference>
<protein>
    <submittedName>
        <fullName evidence="2">Uncharacterized protein</fullName>
    </submittedName>
</protein>
<gene>
    <name evidence="2" type="ORF">Glove_402g74</name>
</gene>
<organism evidence="2 3">
    <name type="scientific">Diversispora epigaea</name>
    <dbReference type="NCBI Taxonomy" id="1348612"/>
    <lineage>
        <taxon>Eukaryota</taxon>
        <taxon>Fungi</taxon>
        <taxon>Fungi incertae sedis</taxon>
        <taxon>Mucoromycota</taxon>
        <taxon>Glomeromycotina</taxon>
        <taxon>Glomeromycetes</taxon>
        <taxon>Diversisporales</taxon>
        <taxon>Diversisporaceae</taxon>
        <taxon>Diversispora</taxon>
    </lineage>
</organism>
<keyword evidence="1" id="KW-1133">Transmembrane helix</keyword>
<reference evidence="2 3" key="1">
    <citation type="submission" date="2018-08" db="EMBL/GenBank/DDBJ databases">
        <title>Genome and evolution of the arbuscular mycorrhizal fungus Diversispora epigaea (formerly Glomus versiforme) and its bacterial endosymbionts.</title>
        <authorList>
            <person name="Sun X."/>
            <person name="Fei Z."/>
            <person name="Harrison M."/>
        </authorList>
    </citation>
    <scope>NUCLEOTIDE SEQUENCE [LARGE SCALE GENOMIC DNA]</scope>
    <source>
        <strain evidence="2 3">IT104</strain>
    </source>
</reference>